<evidence type="ECO:0000256" key="8">
    <source>
        <dbReference type="ARBA" id="ARBA00022679"/>
    </source>
</evidence>
<dbReference type="PROSITE" id="PS50972">
    <property type="entry name" value="PTERIN_BINDING"/>
    <property type="match status" value="1"/>
</dbReference>
<dbReference type="Gene3D" id="3.20.20.20">
    <property type="entry name" value="Dihydropteroate synthase-like"/>
    <property type="match status" value="1"/>
</dbReference>
<evidence type="ECO:0000313" key="16">
    <source>
        <dbReference type="EMBL" id="RCS72731.1"/>
    </source>
</evidence>
<dbReference type="SUPFAM" id="SSF51717">
    <property type="entry name" value="Dihydropteroate synthetase-like"/>
    <property type="match status" value="1"/>
</dbReference>
<comment type="similarity">
    <text evidence="4 14">Belongs to the DHPS family.</text>
</comment>
<keyword evidence="8 14" id="KW-0808">Transferase</keyword>
<keyword evidence="10 14" id="KW-0460">Magnesium</keyword>
<dbReference type="EC" id="2.5.1.15" evidence="6 14"/>
<evidence type="ECO:0000256" key="3">
    <source>
        <dbReference type="ARBA" id="ARBA00004763"/>
    </source>
</evidence>
<comment type="pathway">
    <text evidence="3 14">Cofactor biosynthesis; tetrahydrofolate biosynthesis; 7,8-dihydrofolate from 2-amino-4-hydroxy-6-hydroxymethyl-7,8-dihydropteridine diphosphate and 4-aminobenzoate: step 1/2.</text>
</comment>
<evidence type="ECO:0000256" key="2">
    <source>
        <dbReference type="ARBA" id="ARBA00001946"/>
    </source>
</evidence>
<evidence type="ECO:0000256" key="9">
    <source>
        <dbReference type="ARBA" id="ARBA00022723"/>
    </source>
</evidence>
<organism evidence="16 17">
    <name type="scientific">Vibrio casei</name>
    <dbReference type="NCBI Taxonomy" id="673372"/>
    <lineage>
        <taxon>Bacteria</taxon>
        <taxon>Pseudomonadati</taxon>
        <taxon>Pseudomonadota</taxon>
        <taxon>Gammaproteobacteria</taxon>
        <taxon>Vibrionales</taxon>
        <taxon>Vibrionaceae</taxon>
        <taxon>Vibrio</taxon>
    </lineage>
</organism>
<keyword evidence="9 14" id="KW-0479">Metal-binding</keyword>
<dbReference type="InterPro" id="IPR000489">
    <property type="entry name" value="Pterin-binding_dom"/>
</dbReference>
<dbReference type="InterPro" id="IPR045031">
    <property type="entry name" value="DHP_synth-like"/>
</dbReference>
<evidence type="ECO:0000256" key="14">
    <source>
        <dbReference type="RuleBase" id="RU361205"/>
    </source>
</evidence>
<comment type="function">
    <text evidence="13 14">Catalyzes the condensation of para-aminobenzoate (pABA) with 6-hydroxymethyl-7,8-dihydropterin diphosphate (DHPt-PP) to form 7,8-dihydropteroate (H2Pte), the immediate precursor of folate derivatives.</text>
</comment>
<evidence type="ECO:0000256" key="12">
    <source>
        <dbReference type="ARBA" id="ARBA00030193"/>
    </source>
</evidence>
<comment type="catalytic activity">
    <reaction evidence="1">
        <text>(7,8-dihydropterin-6-yl)methyl diphosphate + 4-aminobenzoate = 7,8-dihydropteroate + diphosphate</text>
        <dbReference type="Rhea" id="RHEA:19949"/>
        <dbReference type="ChEBI" id="CHEBI:17836"/>
        <dbReference type="ChEBI" id="CHEBI:17839"/>
        <dbReference type="ChEBI" id="CHEBI:33019"/>
        <dbReference type="ChEBI" id="CHEBI:72950"/>
        <dbReference type="EC" id="2.5.1.15"/>
    </reaction>
</comment>
<evidence type="ECO:0000256" key="10">
    <source>
        <dbReference type="ARBA" id="ARBA00022842"/>
    </source>
</evidence>
<dbReference type="Pfam" id="PF00809">
    <property type="entry name" value="Pterin_bind"/>
    <property type="match status" value="1"/>
</dbReference>
<dbReference type="PROSITE" id="PS00793">
    <property type="entry name" value="DHPS_2"/>
    <property type="match status" value="1"/>
</dbReference>
<dbReference type="GO" id="GO:0005829">
    <property type="term" value="C:cytosol"/>
    <property type="evidence" value="ECO:0007669"/>
    <property type="project" value="TreeGrafter"/>
</dbReference>
<dbReference type="RefSeq" id="WP_086962803.1">
    <property type="nucleotide sequence ID" value="NZ_AP018680.1"/>
</dbReference>
<dbReference type="GO" id="GO:0046654">
    <property type="term" value="P:tetrahydrofolate biosynthetic process"/>
    <property type="evidence" value="ECO:0007669"/>
    <property type="project" value="UniProtKB-UniPathway"/>
</dbReference>
<dbReference type="GO" id="GO:0004156">
    <property type="term" value="F:dihydropteroate synthase activity"/>
    <property type="evidence" value="ECO:0007669"/>
    <property type="project" value="UniProtKB-EC"/>
</dbReference>
<comment type="caution">
    <text evidence="16">The sequence shown here is derived from an EMBL/GenBank/DDBJ whole genome shotgun (WGS) entry which is preliminary data.</text>
</comment>
<evidence type="ECO:0000313" key="17">
    <source>
        <dbReference type="Proteomes" id="UP000252479"/>
    </source>
</evidence>
<accession>A0A368LLN6</accession>
<evidence type="ECO:0000256" key="7">
    <source>
        <dbReference type="ARBA" id="ARBA00016919"/>
    </source>
</evidence>
<dbReference type="PROSITE" id="PS00792">
    <property type="entry name" value="DHPS_1"/>
    <property type="match status" value="1"/>
</dbReference>
<proteinExistence type="inferred from homology"/>
<dbReference type="GO" id="GO:0046656">
    <property type="term" value="P:folic acid biosynthetic process"/>
    <property type="evidence" value="ECO:0007669"/>
    <property type="project" value="UniProtKB-KW"/>
</dbReference>
<comment type="subunit">
    <text evidence="5">Homodimer.</text>
</comment>
<dbReference type="PANTHER" id="PTHR20941:SF1">
    <property type="entry name" value="FOLIC ACID SYNTHESIS PROTEIN FOL1"/>
    <property type="match status" value="1"/>
</dbReference>
<dbReference type="InterPro" id="IPR011005">
    <property type="entry name" value="Dihydropteroate_synth-like_sf"/>
</dbReference>
<comment type="cofactor">
    <cofactor evidence="2 14">
        <name>Mg(2+)</name>
        <dbReference type="ChEBI" id="CHEBI:18420"/>
    </cofactor>
</comment>
<name>A0A368LLN6_9VIBR</name>
<dbReference type="OrthoDB" id="9811744at2"/>
<dbReference type="CDD" id="cd00739">
    <property type="entry name" value="DHPS"/>
    <property type="match status" value="1"/>
</dbReference>
<gene>
    <name evidence="16" type="primary">folP</name>
    <name evidence="16" type="ORF">CIK83_03425</name>
</gene>
<evidence type="ECO:0000259" key="15">
    <source>
        <dbReference type="PROSITE" id="PS50972"/>
    </source>
</evidence>
<evidence type="ECO:0000256" key="6">
    <source>
        <dbReference type="ARBA" id="ARBA00012458"/>
    </source>
</evidence>
<dbReference type="InterPro" id="IPR006390">
    <property type="entry name" value="DHP_synth_dom"/>
</dbReference>
<dbReference type="AlphaFoldDB" id="A0A368LLN6"/>
<evidence type="ECO:0000256" key="4">
    <source>
        <dbReference type="ARBA" id="ARBA00009503"/>
    </source>
</evidence>
<reference evidence="16 17" key="1">
    <citation type="journal article" date="2017" name="Elife">
        <title>Extensive horizontal gene transfer in cheese-associated bacteria.</title>
        <authorList>
            <person name="Bonham K.S."/>
            <person name="Wolfe B.E."/>
            <person name="Dutton R.J."/>
        </authorList>
    </citation>
    <scope>NUCLEOTIDE SEQUENCE [LARGE SCALE GENOMIC DNA]</scope>
    <source>
        <strain evidence="16 17">JB196</strain>
    </source>
</reference>
<keyword evidence="11 14" id="KW-0289">Folate biosynthesis</keyword>
<dbReference type="GO" id="GO:0046872">
    <property type="term" value="F:metal ion binding"/>
    <property type="evidence" value="ECO:0007669"/>
    <property type="project" value="UniProtKB-KW"/>
</dbReference>
<keyword evidence="17" id="KW-1185">Reference proteome</keyword>
<feature type="domain" description="Pterin-binding" evidence="15">
    <location>
        <begin position="15"/>
        <end position="267"/>
    </location>
</feature>
<dbReference type="PANTHER" id="PTHR20941">
    <property type="entry name" value="FOLATE SYNTHESIS PROTEINS"/>
    <property type="match status" value="1"/>
</dbReference>
<evidence type="ECO:0000256" key="5">
    <source>
        <dbReference type="ARBA" id="ARBA00011738"/>
    </source>
</evidence>
<dbReference type="UniPathway" id="UPA00077">
    <property type="reaction ID" value="UER00156"/>
</dbReference>
<evidence type="ECO:0000256" key="13">
    <source>
        <dbReference type="ARBA" id="ARBA00053449"/>
    </source>
</evidence>
<dbReference type="NCBIfam" id="TIGR01496">
    <property type="entry name" value="DHPS"/>
    <property type="match status" value="1"/>
</dbReference>
<evidence type="ECO:0000256" key="1">
    <source>
        <dbReference type="ARBA" id="ARBA00000012"/>
    </source>
</evidence>
<dbReference type="GeneID" id="303187951"/>
<sequence length="277" mass="30235">MLLSANGKVLDLRTPQIMGILNMTPDSFSDGGKFNHLDKAMGKVESMILSGATIIDVGGESTRPGAQDVSVNDEVERVIPLVRAIKKHFDVWISLDTSKAAVMQEGIINGIDIINDIRALREPGALDVAVSSNLPVCIMHMQGQPRTMQQSPVYDDVLQDVCDFLEERINVCEKSGIDKKNIILDPGFGFGKSLEHNYHLLANLEKFHQYGLPILAGMSRKSMISKLLEKTPAESVVGSVVCATIAAQKGAQIIRVHDVAETQDAMRVLNMINSNIN</sequence>
<dbReference type="FunFam" id="3.20.20.20:FF:000004">
    <property type="entry name" value="Dihydropteroate synthase"/>
    <property type="match status" value="1"/>
</dbReference>
<evidence type="ECO:0000256" key="11">
    <source>
        <dbReference type="ARBA" id="ARBA00022909"/>
    </source>
</evidence>
<dbReference type="EMBL" id="QPGL01000001">
    <property type="protein sequence ID" value="RCS72731.1"/>
    <property type="molecule type" value="Genomic_DNA"/>
</dbReference>
<protein>
    <recommendedName>
        <fullName evidence="7 14">Dihydropteroate synthase</fullName>
        <shortName evidence="14">DHPS</shortName>
        <ecNumber evidence="6 14">2.5.1.15</ecNumber>
    </recommendedName>
    <alternativeName>
        <fullName evidence="12 14">Dihydropteroate pyrophosphorylase</fullName>
    </alternativeName>
</protein>
<dbReference type="Proteomes" id="UP000252479">
    <property type="component" value="Unassembled WGS sequence"/>
</dbReference>